<feature type="transmembrane region" description="Helical" evidence="1">
    <location>
        <begin position="7"/>
        <end position="24"/>
    </location>
</feature>
<gene>
    <name evidence="2" type="ORF">SAMN04488557_1105</name>
</gene>
<organism evidence="2 3">
    <name type="scientific">Hyphomicrobium facile</name>
    <dbReference type="NCBI Taxonomy" id="51670"/>
    <lineage>
        <taxon>Bacteria</taxon>
        <taxon>Pseudomonadati</taxon>
        <taxon>Pseudomonadota</taxon>
        <taxon>Alphaproteobacteria</taxon>
        <taxon>Hyphomicrobiales</taxon>
        <taxon>Hyphomicrobiaceae</taxon>
        <taxon>Hyphomicrobium</taxon>
    </lineage>
</organism>
<protein>
    <submittedName>
        <fullName evidence="2">Uncharacterized protein</fullName>
    </submittedName>
</protein>
<proteinExistence type="predicted"/>
<keyword evidence="3" id="KW-1185">Reference proteome</keyword>
<evidence type="ECO:0000313" key="2">
    <source>
        <dbReference type="EMBL" id="SFV28834.1"/>
    </source>
</evidence>
<keyword evidence="1" id="KW-1133">Transmembrane helix</keyword>
<keyword evidence="1" id="KW-0812">Transmembrane</keyword>
<feature type="transmembrane region" description="Helical" evidence="1">
    <location>
        <begin position="36"/>
        <end position="56"/>
    </location>
</feature>
<reference evidence="3" key="1">
    <citation type="submission" date="2016-10" db="EMBL/GenBank/DDBJ databases">
        <authorList>
            <person name="Varghese N."/>
            <person name="Submissions S."/>
        </authorList>
    </citation>
    <scope>NUCLEOTIDE SEQUENCE [LARGE SCALE GENOMIC DNA]</scope>
    <source>
        <strain evidence="3">DSM 1565</strain>
    </source>
</reference>
<keyword evidence="1" id="KW-0472">Membrane</keyword>
<dbReference type="EMBL" id="FPCH01000001">
    <property type="protein sequence ID" value="SFV28834.1"/>
    <property type="molecule type" value="Genomic_DNA"/>
</dbReference>
<dbReference type="Proteomes" id="UP000199423">
    <property type="component" value="Unassembled WGS sequence"/>
</dbReference>
<dbReference type="OrthoDB" id="7871526at2"/>
<name>A0A1I7N2D4_9HYPH</name>
<evidence type="ECO:0000256" key="1">
    <source>
        <dbReference type="SAM" id="Phobius"/>
    </source>
</evidence>
<evidence type="ECO:0000313" key="3">
    <source>
        <dbReference type="Proteomes" id="UP000199423"/>
    </source>
</evidence>
<dbReference type="AlphaFoldDB" id="A0A1I7N2D4"/>
<dbReference type="RefSeq" id="WP_092865222.1">
    <property type="nucleotide sequence ID" value="NZ_FPCH01000001.1"/>
</dbReference>
<sequence>MFHLPFWQRLLITVIAMLFVSWIAGRVWLSILNFPLPSYIGGFVGGLTALPVWEFLKRIRPREA</sequence>
<accession>A0A1I7N2D4</accession>